<keyword evidence="2" id="KW-1185">Reference proteome</keyword>
<evidence type="ECO:0000313" key="1">
    <source>
        <dbReference type="EMBL" id="KAI5647135.1"/>
    </source>
</evidence>
<evidence type="ECO:0000313" key="2">
    <source>
        <dbReference type="Proteomes" id="UP001060085"/>
    </source>
</evidence>
<reference evidence="2" key="1">
    <citation type="journal article" date="2023" name="Nat. Plants">
        <title>Single-cell RNA sequencing provides a high-resolution roadmap for understanding the multicellular compartmentation of specialized metabolism.</title>
        <authorList>
            <person name="Sun S."/>
            <person name="Shen X."/>
            <person name="Li Y."/>
            <person name="Li Y."/>
            <person name="Wang S."/>
            <person name="Li R."/>
            <person name="Zhang H."/>
            <person name="Shen G."/>
            <person name="Guo B."/>
            <person name="Wei J."/>
            <person name="Xu J."/>
            <person name="St-Pierre B."/>
            <person name="Chen S."/>
            <person name="Sun C."/>
        </authorList>
    </citation>
    <scope>NUCLEOTIDE SEQUENCE [LARGE SCALE GENOMIC DNA]</scope>
</reference>
<sequence>MDAKKDLYEYELDAPSWRAGGSSNKHTIHAHPQLAFESHKQQRYSSAIAEEIEKQWGGECEEPNLFAAASLLDFLIALRTPSSPADVWTEIAKFMDGKTLVMLALTCRWFNRLLVDESIWKHACLRDLQVSDPGQVGFKWSKLYAKAFDGSHSYTFRQQEKHIDWLRIGSFLFESPVALMTESLNAPLRIPKEETVEKMLNNGCCLLENIKTGIWLADLQLVRCPVCDLNTCEGTMQVMDARHIELFLHKEYLDGNWEYELLGSHDIKKQASGACAAIFDFKHLKDQSTAEIFDFKSWVGKANDWQPKAMITLHAVAVNTNLQDNEGLHVKYHAMRAGKNGEVVSIRVSQQLL</sequence>
<organism evidence="1 2">
    <name type="scientific">Catharanthus roseus</name>
    <name type="common">Madagascar periwinkle</name>
    <name type="synonym">Vinca rosea</name>
    <dbReference type="NCBI Taxonomy" id="4058"/>
    <lineage>
        <taxon>Eukaryota</taxon>
        <taxon>Viridiplantae</taxon>
        <taxon>Streptophyta</taxon>
        <taxon>Embryophyta</taxon>
        <taxon>Tracheophyta</taxon>
        <taxon>Spermatophyta</taxon>
        <taxon>Magnoliopsida</taxon>
        <taxon>eudicotyledons</taxon>
        <taxon>Gunneridae</taxon>
        <taxon>Pentapetalae</taxon>
        <taxon>asterids</taxon>
        <taxon>lamiids</taxon>
        <taxon>Gentianales</taxon>
        <taxon>Apocynaceae</taxon>
        <taxon>Rauvolfioideae</taxon>
        <taxon>Vinceae</taxon>
        <taxon>Catharanthinae</taxon>
        <taxon>Catharanthus</taxon>
    </lineage>
</organism>
<name>A0ACB9ZI09_CATRO</name>
<accession>A0ACB9ZI09</accession>
<dbReference type="Proteomes" id="UP001060085">
    <property type="component" value="Linkage Group LG08"/>
</dbReference>
<protein>
    <submittedName>
        <fullName evidence="1">Uncharacterized protein</fullName>
    </submittedName>
</protein>
<dbReference type="EMBL" id="CM044708">
    <property type="protein sequence ID" value="KAI5647135.1"/>
    <property type="molecule type" value="Genomic_DNA"/>
</dbReference>
<comment type="caution">
    <text evidence="1">The sequence shown here is derived from an EMBL/GenBank/DDBJ whole genome shotgun (WGS) entry which is preliminary data.</text>
</comment>
<proteinExistence type="predicted"/>
<gene>
    <name evidence="1" type="ORF">M9H77_33140</name>
</gene>